<dbReference type="GO" id="GO:0009252">
    <property type="term" value="P:peptidoglycan biosynthetic process"/>
    <property type="evidence" value="ECO:0007669"/>
    <property type="project" value="UniProtKB-KW"/>
</dbReference>
<dbReference type="InterPro" id="IPR001264">
    <property type="entry name" value="Glyco_trans_51"/>
</dbReference>
<sequence>MSGNVAYSHVVITDTLARPCKLVGMAAKKSPFFDTATTLGKIVAFFGVSALCGVLAAGLMVPVASLAGSGATAGAEVFNALPASFKGESIAQPSKILASDGSTIATIYSENRQPVDLDEISPIMRKAIVSIEDERFYEHNGVDIRGIARAAVHNFTSSSQQGASTLTQQYVNNLLINADSVNGVDRSQMTISGSKDIADKAREAKLAISIEKEMTKDEILEGYLNLVLFSGRTYGIQAAAQRFYSVDAKDLNLQQSAMLAGMVQLPNAYNPQTSPERSEKRRNTVLAAMLRTGAIDEKAYDKAVKSDLAPNPHNVKSGCVAVDSAAYFCDYVTRLIAGSDAFGETKKKREELLYRGGLTIKTTLDPRLQKEAEKQSKAMIPADDKSNLGAAIVSVEPGTGNILAMGQNKTYAPSAEDTGRETMYNLAVESTRGGAGGFPGGSTMKPYTSMAWLESGRNMYDKVNASTDYYPQSFKWKASCLPKGHTVATGGWPVGNASPGFKRTMTVDYGLLWSINTATVKEASMLDLCDISQAAARLGVVDQSNFKDVKTGEKTTTPQPIDPSNPSFLLGSADITPLAQATAFAALANRGEFCENRALTSVTDATGNKYKVKPVSCEQVLSPQIAADMNGTMKKIASNRVAKNINAPIAGKTGTNTGASSTWFVGYSTGISTASWVGRYDKNKNLKTMGHEIAGTTRSWVDSATWAAPMWTKYMTNVIDLYPANSFGQAKSAPKPPPKPKSESKDDDKDSESSKPSKSSESKDKDSESDKPKESSESKDKDKGKSENKSSKPSKPKKDD</sequence>
<dbReference type="GO" id="GO:0006508">
    <property type="term" value="P:proteolysis"/>
    <property type="evidence" value="ECO:0007669"/>
    <property type="project" value="UniProtKB-KW"/>
</dbReference>
<protein>
    <submittedName>
        <fullName evidence="17">Penicillin-binding protein</fullName>
    </submittedName>
</protein>
<name>A0A5B0E673_9MICC</name>
<dbReference type="AlphaFoldDB" id="A0A5B0E673"/>
<evidence type="ECO:0000256" key="5">
    <source>
        <dbReference type="ARBA" id="ARBA00022676"/>
    </source>
</evidence>
<evidence type="ECO:0000256" key="13">
    <source>
        <dbReference type="ARBA" id="ARBA00049902"/>
    </source>
</evidence>
<gene>
    <name evidence="17" type="ORF">FQ154_17540</name>
</gene>
<comment type="similarity">
    <text evidence="1">In the C-terminal section; belongs to the transpeptidase family.</text>
</comment>
<evidence type="ECO:0000256" key="8">
    <source>
        <dbReference type="ARBA" id="ARBA00022960"/>
    </source>
</evidence>
<evidence type="ECO:0000256" key="7">
    <source>
        <dbReference type="ARBA" id="ARBA00022801"/>
    </source>
</evidence>
<dbReference type="GO" id="GO:0030288">
    <property type="term" value="C:outer membrane-bounded periplasmic space"/>
    <property type="evidence" value="ECO:0007669"/>
    <property type="project" value="TreeGrafter"/>
</dbReference>
<dbReference type="GO" id="GO:0008658">
    <property type="term" value="F:penicillin binding"/>
    <property type="evidence" value="ECO:0007669"/>
    <property type="project" value="InterPro"/>
</dbReference>
<dbReference type="OrthoDB" id="9766909at2"/>
<comment type="catalytic activity">
    <reaction evidence="12">
        <text>Preferential cleavage: (Ac)2-L-Lys-D-Ala-|-D-Ala. Also transpeptidation of peptidyl-alanyl moieties that are N-acyl substituents of D-alanine.</text>
        <dbReference type="EC" id="3.4.16.4"/>
    </reaction>
</comment>
<keyword evidence="3" id="KW-0121">Carboxypeptidase</keyword>
<dbReference type="PANTHER" id="PTHR32282">
    <property type="entry name" value="BINDING PROTEIN TRANSPEPTIDASE, PUTATIVE-RELATED"/>
    <property type="match status" value="1"/>
</dbReference>
<dbReference type="InterPro" id="IPR050396">
    <property type="entry name" value="Glycosyltr_51/Transpeptidase"/>
</dbReference>
<dbReference type="GO" id="GO:0071555">
    <property type="term" value="P:cell wall organization"/>
    <property type="evidence" value="ECO:0007669"/>
    <property type="project" value="UniProtKB-KW"/>
</dbReference>
<evidence type="ECO:0000256" key="2">
    <source>
        <dbReference type="ARBA" id="ARBA00007739"/>
    </source>
</evidence>
<feature type="domain" description="Glycosyl transferase family 51" evidence="16">
    <location>
        <begin position="101"/>
        <end position="289"/>
    </location>
</feature>
<dbReference type="SUPFAM" id="SSF53955">
    <property type="entry name" value="Lysozyme-like"/>
    <property type="match status" value="1"/>
</dbReference>
<feature type="compositionally biased region" description="Basic and acidic residues" evidence="14">
    <location>
        <begin position="740"/>
        <end position="800"/>
    </location>
</feature>
<feature type="region of interest" description="Disordered" evidence="14">
    <location>
        <begin position="728"/>
        <end position="800"/>
    </location>
</feature>
<comment type="caution">
    <text evidence="17">The sequence shown here is derived from an EMBL/GenBank/DDBJ whole genome shotgun (WGS) entry which is preliminary data.</text>
</comment>
<evidence type="ECO:0000256" key="9">
    <source>
        <dbReference type="ARBA" id="ARBA00022984"/>
    </source>
</evidence>
<evidence type="ECO:0000259" key="16">
    <source>
        <dbReference type="Pfam" id="PF00912"/>
    </source>
</evidence>
<dbReference type="PANTHER" id="PTHR32282:SF33">
    <property type="entry name" value="PEPTIDOGLYCAN GLYCOSYLTRANSFERASE"/>
    <property type="match status" value="1"/>
</dbReference>
<dbReference type="GO" id="GO:0009002">
    <property type="term" value="F:serine-type D-Ala-D-Ala carboxypeptidase activity"/>
    <property type="evidence" value="ECO:0007669"/>
    <property type="project" value="UniProtKB-EC"/>
</dbReference>
<evidence type="ECO:0000256" key="1">
    <source>
        <dbReference type="ARBA" id="ARBA00007090"/>
    </source>
</evidence>
<keyword evidence="8" id="KW-0133">Cell shape</keyword>
<dbReference type="GO" id="GO:0008360">
    <property type="term" value="P:regulation of cell shape"/>
    <property type="evidence" value="ECO:0007669"/>
    <property type="project" value="UniProtKB-KW"/>
</dbReference>
<evidence type="ECO:0000256" key="4">
    <source>
        <dbReference type="ARBA" id="ARBA00022670"/>
    </source>
</evidence>
<feature type="domain" description="Penicillin-binding protein transpeptidase" evidence="15">
    <location>
        <begin position="391"/>
        <end position="669"/>
    </location>
</feature>
<keyword evidence="7" id="KW-0378">Hydrolase</keyword>
<keyword evidence="11" id="KW-0961">Cell wall biogenesis/degradation</keyword>
<evidence type="ECO:0000256" key="6">
    <source>
        <dbReference type="ARBA" id="ARBA00022679"/>
    </source>
</evidence>
<dbReference type="InterPro" id="IPR023346">
    <property type="entry name" value="Lysozyme-like_dom_sf"/>
</dbReference>
<dbReference type="Proteomes" id="UP000323856">
    <property type="component" value="Unassembled WGS sequence"/>
</dbReference>
<evidence type="ECO:0000313" key="18">
    <source>
        <dbReference type="Proteomes" id="UP000323856"/>
    </source>
</evidence>
<dbReference type="Pfam" id="PF00905">
    <property type="entry name" value="Transpeptidase"/>
    <property type="match status" value="1"/>
</dbReference>
<evidence type="ECO:0000256" key="11">
    <source>
        <dbReference type="ARBA" id="ARBA00023316"/>
    </source>
</evidence>
<organism evidence="17 18">
    <name type="scientific">Paeniglutamicibacter gangotriensis</name>
    <dbReference type="NCBI Taxonomy" id="254787"/>
    <lineage>
        <taxon>Bacteria</taxon>
        <taxon>Bacillati</taxon>
        <taxon>Actinomycetota</taxon>
        <taxon>Actinomycetes</taxon>
        <taxon>Micrococcales</taxon>
        <taxon>Micrococcaceae</taxon>
        <taxon>Paeniglutamicibacter</taxon>
    </lineage>
</organism>
<evidence type="ECO:0000313" key="17">
    <source>
        <dbReference type="EMBL" id="KAA0973625.1"/>
    </source>
</evidence>
<evidence type="ECO:0000256" key="14">
    <source>
        <dbReference type="SAM" id="MobiDB-lite"/>
    </source>
</evidence>
<dbReference type="Gene3D" id="3.40.710.10">
    <property type="entry name" value="DD-peptidase/beta-lactamase superfamily"/>
    <property type="match status" value="1"/>
</dbReference>
<dbReference type="EMBL" id="VOBL01000023">
    <property type="protein sequence ID" value="KAA0973625.1"/>
    <property type="molecule type" value="Genomic_DNA"/>
</dbReference>
<keyword evidence="5" id="KW-0328">Glycosyltransferase</keyword>
<evidence type="ECO:0000256" key="10">
    <source>
        <dbReference type="ARBA" id="ARBA00023268"/>
    </source>
</evidence>
<dbReference type="SUPFAM" id="SSF56601">
    <property type="entry name" value="beta-lactamase/transpeptidase-like"/>
    <property type="match status" value="1"/>
</dbReference>
<keyword evidence="4" id="KW-0645">Protease</keyword>
<dbReference type="InterPro" id="IPR012338">
    <property type="entry name" value="Beta-lactam/transpept-like"/>
</dbReference>
<comment type="similarity">
    <text evidence="2">In the N-terminal section; belongs to the glycosyltransferase 51 family.</text>
</comment>
<keyword evidence="6" id="KW-0808">Transferase</keyword>
<accession>A0A5B0E673</accession>
<proteinExistence type="inferred from homology"/>
<evidence type="ECO:0000256" key="3">
    <source>
        <dbReference type="ARBA" id="ARBA00022645"/>
    </source>
</evidence>
<dbReference type="FunFam" id="1.10.3810.10:FF:000001">
    <property type="entry name" value="Penicillin-binding protein 1A"/>
    <property type="match status" value="1"/>
</dbReference>
<keyword evidence="9" id="KW-0573">Peptidoglycan synthesis</keyword>
<dbReference type="GO" id="GO:0008955">
    <property type="term" value="F:peptidoglycan glycosyltransferase activity"/>
    <property type="evidence" value="ECO:0007669"/>
    <property type="project" value="UniProtKB-EC"/>
</dbReference>
<keyword evidence="10" id="KW-0511">Multifunctional enzyme</keyword>
<evidence type="ECO:0000256" key="12">
    <source>
        <dbReference type="ARBA" id="ARBA00034000"/>
    </source>
</evidence>
<dbReference type="Pfam" id="PF00912">
    <property type="entry name" value="Transgly"/>
    <property type="match status" value="1"/>
</dbReference>
<dbReference type="InterPro" id="IPR036950">
    <property type="entry name" value="PBP_transglycosylase"/>
</dbReference>
<dbReference type="Gene3D" id="1.10.3810.10">
    <property type="entry name" value="Biosynthetic peptidoglycan transglycosylase-like"/>
    <property type="match status" value="1"/>
</dbReference>
<comment type="catalytic activity">
    <reaction evidence="13">
        <text>[GlcNAc-(1-&gt;4)-Mur2Ac(oyl-L-Ala-gamma-D-Glu-L-Lys-D-Ala-D-Ala)](n)-di-trans,octa-cis-undecaprenyl diphosphate + beta-D-GlcNAc-(1-&gt;4)-Mur2Ac(oyl-L-Ala-gamma-D-Glu-L-Lys-D-Ala-D-Ala)-di-trans,octa-cis-undecaprenyl diphosphate = [GlcNAc-(1-&gt;4)-Mur2Ac(oyl-L-Ala-gamma-D-Glu-L-Lys-D-Ala-D-Ala)](n+1)-di-trans,octa-cis-undecaprenyl diphosphate + di-trans,octa-cis-undecaprenyl diphosphate + H(+)</text>
        <dbReference type="Rhea" id="RHEA:23708"/>
        <dbReference type="Rhea" id="RHEA-COMP:9602"/>
        <dbReference type="Rhea" id="RHEA-COMP:9603"/>
        <dbReference type="ChEBI" id="CHEBI:15378"/>
        <dbReference type="ChEBI" id="CHEBI:58405"/>
        <dbReference type="ChEBI" id="CHEBI:60033"/>
        <dbReference type="ChEBI" id="CHEBI:78435"/>
        <dbReference type="EC" id="2.4.99.28"/>
    </reaction>
</comment>
<evidence type="ECO:0000259" key="15">
    <source>
        <dbReference type="Pfam" id="PF00905"/>
    </source>
</evidence>
<dbReference type="InterPro" id="IPR001460">
    <property type="entry name" value="PCN-bd_Tpept"/>
</dbReference>
<reference evidence="17 18" key="1">
    <citation type="submission" date="2019-07" db="EMBL/GenBank/DDBJ databases">
        <title>Analysis of the biochemical properties, biological activity and biotechnological potential of siderophores and biosurfactants produced by Antarctic psychrotolerant bacteria.</title>
        <authorList>
            <person name="Styczynski M."/>
            <person name="Krucon T."/>
            <person name="Decewicz P."/>
            <person name="Dziewit L."/>
        </authorList>
    </citation>
    <scope>NUCLEOTIDE SEQUENCE [LARGE SCALE GENOMIC DNA]</scope>
    <source>
        <strain evidence="17 18">ANT_H27</strain>
    </source>
</reference>